<feature type="domain" description="Alpha-amylase/4-alpha-glucanotransferase central" evidence="4">
    <location>
        <begin position="314"/>
        <end position="391"/>
    </location>
</feature>
<evidence type="ECO:0000259" key="4">
    <source>
        <dbReference type="Pfam" id="PF09094"/>
    </source>
</evidence>
<organism evidence="6 7">
    <name type="scientific">Methylacidiphilum caldifontis</name>
    <dbReference type="NCBI Taxonomy" id="2795386"/>
    <lineage>
        <taxon>Bacteria</taxon>
        <taxon>Pseudomonadati</taxon>
        <taxon>Verrucomicrobiota</taxon>
        <taxon>Methylacidiphilae</taxon>
        <taxon>Methylacidiphilales</taxon>
        <taxon>Methylacidiphilaceae</taxon>
        <taxon>Methylacidiphilum (ex Ratnadevi et al. 2023)</taxon>
    </lineage>
</organism>
<evidence type="ECO:0000259" key="3">
    <source>
        <dbReference type="Pfam" id="PF03065"/>
    </source>
</evidence>
<keyword evidence="6" id="KW-0456">Lyase</keyword>
<dbReference type="Pfam" id="PF09094">
    <property type="entry name" value="AmyA-A_glucT_m"/>
    <property type="match status" value="1"/>
</dbReference>
<dbReference type="GO" id="GO:0005975">
    <property type="term" value="P:carbohydrate metabolic process"/>
    <property type="evidence" value="ECO:0007669"/>
    <property type="project" value="InterPro"/>
</dbReference>
<name>A0A4Y8PAC3_9BACT</name>
<dbReference type="InterPro" id="IPR014718">
    <property type="entry name" value="GH-type_carb-bd"/>
</dbReference>
<evidence type="ECO:0000313" key="6">
    <source>
        <dbReference type="EMBL" id="TFE67709.1"/>
    </source>
</evidence>
<dbReference type="PANTHER" id="PTHR36306">
    <property type="entry name" value="ALPHA-AMYLASE-RELATED-RELATED"/>
    <property type="match status" value="1"/>
</dbReference>
<feature type="domain" description="Alpha-amylase/4-alpha-glucanotransferase C-terminal" evidence="5">
    <location>
        <begin position="407"/>
        <end position="455"/>
    </location>
</feature>
<feature type="domain" description="Glycoside hydrolase family 57 N-terminal" evidence="3">
    <location>
        <begin position="24"/>
        <end position="263"/>
    </location>
</feature>
<dbReference type="GO" id="GO:0030246">
    <property type="term" value="F:carbohydrate binding"/>
    <property type="evidence" value="ECO:0007669"/>
    <property type="project" value="InterPro"/>
</dbReference>
<dbReference type="InterPro" id="IPR015178">
    <property type="entry name" value="A-amylase/a-glucTrfase_central"/>
</dbReference>
<dbReference type="EMBL" id="LXQC01000149">
    <property type="protein sequence ID" value="TFE67709.1"/>
    <property type="molecule type" value="Genomic_DNA"/>
</dbReference>
<keyword evidence="7" id="KW-1185">Reference proteome</keyword>
<protein>
    <submittedName>
        <fullName evidence="6">Alpha-amlyase</fullName>
    </submittedName>
</protein>
<evidence type="ECO:0000256" key="1">
    <source>
        <dbReference type="ARBA" id="ARBA00006821"/>
    </source>
</evidence>
<dbReference type="OrthoDB" id="8476at2"/>
<dbReference type="InterPro" id="IPR011330">
    <property type="entry name" value="Glyco_hydro/deAcase_b/a-brl"/>
</dbReference>
<dbReference type="SUPFAM" id="SSF74650">
    <property type="entry name" value="Galactose mutarotase-like"/>
    <property type="match status" value="1"/>
</dbReference>
<dbReference type="Pfam" id="PF03065">
    <property type="entry name" value="Glyco_hydro_57"/>
    <property type="match status" value="1"/>
</dbReference>
<dbReference type="InterPro" id="IPR004300">
    <property type="entry name" value="Glyco_hydro_57_N"/>
</dbReference>
<proteinExistence type="inferred from homology"/>
<reference evidence="6 7" key="1">
    <citation type="submission" date="2016-05" db="EMBL/GenBank/DDBJ databases">
        <title>Diversity and Homogeneity among Thermoacidophilic Verrucomicrobia Methanotrophs Linked with Geographical Origin.</title>
        <authorList>
            <person name="Erikstad H.-A."/>
            <person name="Smestad N.B."/>
            <person name="Ceballos R.M."/>
            <person name="Birkeland N.-K."/>
        </authorList>
    </citation>
    <scope>NUCLEOTIDE SEQUENCE [LARGE SCALE GENOMIC DNA]</scope>
    <source>
        <strain evidence="6 7">Phi</strain>
    </source>
</reference>
<feature type="domain" description="Alpha-amylase/4-alpha-glucanotransferase C-terminal" evidence="5">
    <location>
        <begin position="469"/>
        <end position="656"/>
    </location>
</feature>
<comment type="caution">
    <text evidence="6">The sequence shown here is derived from an EMBL/GenBank/DDBJ whole genome shotgun (WGS) entry which is preliminary data.</text>
</comment>
<dbReference type="Gene3D" id="3.20.110.20">
    <property type="match status" value="1"/>
</dbReference>
<keyword evidence="2" id="KW-0119">Carbohydrate metabolism</keyword>
<dbReference type="GO" id="GO:0016829">
    <property type="term" value="F:lyase activity"/>
    <property type="evidence" value="ECO:0007669"/>
    <property type="project" value="UniProtKB-KW"/>
</dbReference>
<dbReference type="SUPFAM" id="SSF88713">
    <property type="entry name" value="Glycoside hydrolase/deacetylase"/>
    <property type="match status" value="1"/>
</dbReference>
<dbReference type="InterPro" id="IPR028995">
    <property type="entry name" value="Glyco_hydro_57/38_cen_sf"/>
</dbReference>
<evidence type="ECO:0000259" key="5">
    <source>
        <dbReference type="Pfam" id="PF09095"/>
    </source>
</evidence>
<dbReference type="Gene3D" id="2.70.98.10">
    <property type="match status" value="1"/>
</dbReference>
<dbReference type="Pfam" id="PF09095">
    <property type="entry name" value="AmyA-gluTrfs_C"/>
    <property type="match status" value="2"/>
</dbReference>
<dbReference type="RefSeq" id="WP_134440411.1">
    <property type="nucleotide sequence ID" value="NZ_LXQC01000149.1"/>
</dbReference>
<gene>
    <name evidence="6" type="ORF">A7Q10_09245</name>
</gene>
<dbReference type="SUPFAM" id="SSF88688">
    <property type="entry name" value="Families 57/38 glycoside transferase middle domain"/>
    <property type="match status" value="1"/>
</dbReference>
<dbReference type="PANTHER" id="PTHR36306:SF1">
    <property type="entry name" value="ALPHA-AMYLASE-RELATED"/>
    <property type="match status" value="1"/>
</dbReference>
<dbReference type="InterPro" id="IPR011013">
    <property type="entry name" value="Gal_mutarotase_sf_dom"/>
</dbReference>
<evidence type="ECO:0000256" key="2">
    <source>
        <dbReference type="ARBA" id="ARBA00023277"/>
    </source>
</evidence>
<dbReference type="AlphaFoldDB" id="A0A4Y8PAC3"/>
<dbReference type="InterPro" id="IPR052046">
    <property type="entry name" value="GH57_Enzymes"/>
</dbReference>
<accession>A0A4Y8PAC3</accession>
<comment type="similarity">
    <text evidence="1">Belongs to the glycosyl hydrolase 57 family.</text>
</comment>
<sequence length="680" mass="80249">MVYLKPINILWIVHFHQPKGVFPETYKKFTQKATLPFLYSINNHPKVKLSLHFSGNYLVYLQNENKEVIDLLRKMVGEGQIELLGGGFYEPIFCFLSREDSLLQLQKLHQFIADHLGFSPKGAWLAESVWEPYFVELLAQSGYQYTILEDSLFENAGLLPAEIKHPFLTQFNRHSIYVFGYHSLFSKEIPFKEIKDIHPSFVQISHREGMQIVCIAQSGELYGFWPDTREQVYQKHRLEDWLHYLDENSSWIQTRFPSEFIDGYWPVISLPSGGRKELQPFCLPHRATLEFVSAQNDLKLRFDADRFLKFFKGGNWLSFLSKYPEANYIHKRMLQVSEKIRSLPRELQEDIYDSILASQGHTVYWHAYKDGLFGNYIRDNAFFHILNAEKMIRERAPQLFSPIENEDFDADKFPEIFLRSSRCSVCIKPLLGGSITEFNFLPTSYNLSNTLRRHPCFFPEPIPPEMYVEDWHQRTVFLDHFVPLNTSLYDFVSGSFLEYGDFVNQPYEIINTAETEKGYSVLLERKGGLYFTTNKFNFTTRKEYTLTPSDELQLQYTITNEDNIPIELLFCCEINYSILSVDSPDRYILINEKRFTPGMTFEEEKVWEWTIVDETRKVKWQWYLADGPLHLFHFPLYTLNYERGLFGKDYQGSTFEILKPFHLYPREKMELKIFSKFANS</sequence>
<dbReference type="Proteomes" id="UP000297713">
    <property type="component" value="Unassembled WGS sequence"/>
</dbReference>
<dbReference type="InterPro" id="IPR015179">
    <property type="entry name" value="A-amylase/a-glucTrfase_C"/>
</dbReference>
<evidence type="ECO:0000313" key="7">
    <source>
        <dbReference type="Proteomes" id="UP000297713"/>
    </source>
</evidence>